<accession>A0A843ABR2</accession>
<organism evidence="2 3">
    <name type="scientific">Fervidicoccus fontis</name>
    <dbReference type="NCBI Taxonomy" id="683846"/>
    <lineage>
        <taxon>Archaea</taxon>
        <taxon>Thermoproteota</taxon>
        <taxon>Thermoprotei</taxon>
        <taxon>Fervidicoccales</taxon>
        <taxon>Fervidicoccaceae</taxon>
        <taxon>Fervidicoccus</taxon>
    </lineage>
</organism>
<dbReference type="Proteomes" id="UP000652307">
    <property type="component" value="Unassembled WGS sequence"/>
</dbReference>
<gene>
    <name evidence="2" type="primary">cyaB</name>
    <name evidence="2" type="ORF">IOK49_00380</name>
</gene>
<dbReference type="Pfam" id="PF01928">
    <property type="entry name" value="CYTH"/>
    <property type="match status" value="1"/>
</dbReference>
<proteinExistence type="predicted"/>
<evidence type="ECO:0000259" key="1">
    <source>
        <dbReference type="PROSITE" id="PS51707"/>
    </source>
</evidence>
<feature type="domain" description="CYTH" evidence="1">
    <location>
        <begin position="21"/>
        <end position="194"/>
    </location>
</feature>
<dbReference type="PANTHER" id="PTHR21028">
    <property type="entry name" value="SI:CH211-156B7.4"/>
    <property type="match status" value="1"/>
</dbReference>
<comment type="caution">
    <text evidence="2">The sequence shown here is derived from an EMBL/GenBank/DDBJ whole genome shotgun (WGS) entry which is preliminary data.</text>
</comment>
<dbReference type="SMART" id="SM01118">
    <property type="entry name" value="CYTH"/>
    <property type="match status" value="1"/>
</dbReference>
<name>A0A843ABR2_9CREN</name>
<sequence>MGRKRNENGSFIKRIAEGNNMIETEVKIKIDDNDEKRIRDFAESSCIFREKVSINDIYLIHPCIDFSKTDEAVRIRIESTAGIEKVKITYKGKRNKDTDFKKREEIEFEVKASPNDVISFFLRNRYRVLCNIEKDREIYECKGFYLMIDNVKDLGKYIELEQIGKNEKSIQIFLESFNLKEKIEPLTYLELIMKK</sequence>
<dbReference type="CDD" id="cd07890">
    <property type="entry name" value="CYTH-like_AC_IV-like"/>
    <property type="match status" value="1"/>
</dbReference>
<dbReference type="PANTHER" id="PTHR21028:SF2">
    <property type="entry name" value="CYTH DOMAIN-CONTAINING PROTEIN"/>
    <property type="match status" value="1"/>
</dbReference>
<dbReference type="AlphaFoldDB" id="A0A843ABR2"/>
<dbReference type="PROSITE" id="PS51707">
    <property type="entry name" value="CYTH"/>
    <property type="match status" value="1"/>
</dbReference>
<dbReference type="NCBIfam" id="TIGR00318">
    <property type="entry name" value="cyaB"/>
    <property type="match status" value="1"/>
</dbReference>
<dbReference type="EMBL" id="JADEZV010000001">
    <property type="protein sequence ID" value="MBE9390546.1"/>
    <property type="molecule type" value="Genomic_DNA"/>
</dbReference>
<dbReference type="SUPFAM" id="SSF55154">
    <property type="entry name" value="CYTH-like phosphatases"/>
    <property type="match status" value="1"/>
</dbReference>
<dbReference type="InterPro" id="IPR033469">
    <property type="entry name" value="CYTH-like_dom_sf"/>
</dbReference>
<dbReference type="RefSeq" id="WP_148683735.1">
    <property type="nucleotide sequence ID" value="NZ_JADEZV010000001.1"/>
</dbReference>
<evidence type="ECO:0000313" key="2">
    <source>
        <dbReference type="EMBL" id="MBE9390546.1"/>
    </source>
</evidence>
<dbReference type="InterPro" id="IPR023577">
    <property type="entry name" value="CYTH_domain"/>
</dbReference>
<evidence type="ECO:0000313" key="3">
    <source>
        <dbReference type="Proteomes" id="UP000652307"/>
    </source>
</evidence>
<dbReference type="Gene3D" id="2.40.320.10">
    <property type="entry name" value="Hypothetical Protein Pfu-838710-001"/>
    <property type="match status" value="1"/>
</dbReference>
<reference evidence="2" key="1">
    <citation type="submission" date="2020-10" db="EMBL/GenBank/DDBJ databases">
        <title>Fervidococcus fontis strain 3639Fd - the first crenarchaeon capable of growth on lipids.</title>
        <authorList>
            <person name="Kochetkova T.V."/>
            <person name="Elcheninov A.G."/>
            <person name="Toschakov S.V."/>
            <person name="Kublanov I.V."/>
        </authorList>
    </citation>
    <scope>NUCLEOTIDE SEQUENCE</scope>
    <source>
        <strain evidence="2">3639Fd</strain>
    </source>
</reference>
<dbReference type="InterPro" id="IPR008173">
    <property type="entry name" value="Adenylyl_cyclase_CyaB"/>
</dbReference>
<protein>
    <submittedName>
        <fullName evidence="2">Class IV adenylate cyclase</fullName>
    </submittedName>
</protein>